<accession>A0A2T0A9K7</accession>
<feature type="region of interest" description="Disordered" evidence="3">
    <location>
        <begin position="1"/>
        <end position="76"/>
    </location>
</feature>
<feature type="compositionally biased region" description="Low complexity" evidence="3">
    <location>
        <begin position="235"/>
        <end position="247"/>
    </location>
</feature>
<protein>
    <recommendedName>
        <fullName evidence="2">SWR1-complex protein 5</fullName>
    </recommendedName>
</protein>
<dbReference type="PANTHER" id="PTHR48407">
    <property type="entry name" value="CRANIOFACIAL DEVELOPMENT PROTEIN 1"/>
    <property type="match status" value="1"/>
</dbReference>
<feature type="compositionally biased region" description="Low complexity" evidence="3">
    <location>
        <begin position="198"/>
        <end position="223"/>
    </location>
</feature>
<gene>
    <name evidence="5" type="ORF">AAT19DRAFT_15058</name>
</gene>
<feature type="compositionally biased region" description="Low complexity" evidence="3">
    <location>
        <begin position="123"/>
        <end position="151"/>
    </location>
</feature>
<dbReference type="PANTHER" id="PTHR48407:SF1">
    <property type="entry name" value="CRANIOFACIAL DEVELOPMENT PROTEIN 1"/>
    <property type="match status" value="1"/>
</dbReference>
<name>A0A2T0A9K7_RHOTO</name>
<feature type="region of interest" description="Disordered" evidence="3">
    <location>
        <begin position="565"/>
        <end position="584"/>
    </location>
</feature>
<feature type="compositionally biased region" description="Basic and acidic residues" evidence="3">
    <location>
        <begin position="611"/>
        <end position="623"/>
    </location>
</feature>
<evidence type="ECO:0000313" key="6">
    <source>
        <dbReference type="Proteomes" id="UP000239560"/>
    </source>
</evidence>
<evidence type="ECO:0000256" key="3">
    <source>
        <dbReference type="SAM" id="MobiDB-lite"/>
    </source>
</evidence>
<dbReference type="EMBL" id="LCTV02000006">
    <property type="protein sequence ID" value="PRQ74705.1"/>
    <property type="molecule type" value="Genomic_DNA"/>
</dbReference>
<dbReference type="AlphaFoldDB" id="A0A2T0A9K7"/>
<feature type="compositionally biased region" description="Basic and acidic residues" evidence="3">
    <location>
        <begin position="351"/>
        <end position="361"/>
    </location>
</feature>
<evidence type="ECO:0000256" key="1">
    <source>
        <dbReference type="ARBA" id="ARBA00010465"/>
    </source>
</evidence>
<evidence type="ECO:0000259" key="4">
    <source>
        <dbReference type="PROSITE" id="PS51279"/>
    </source>
</evidence>
<organism evidence="5 6">
    <name type="scientific">Rhodotorula toruloides</name>
    <name type="common">Yeast</name>
    <name type="synonym">Rhodosporidium toruloides</name>
    <dbReference type="NCBI Taxonomy" id="5286"/>
    <lineage>
        <taxon>Eukaryota</taxon>
        <taxon>Fungi</taxon>
        <taxon>Dikarya</taxon>
        <taxon>Basidiomycota</taxon>
        <taxon>Pucciniomycotina</taxon>
        <taxon>Microbotryomycetes</taxon>
        <taxon>Sporidiobolales</taxon>
        <taxon>Sporidiobolaceae</taxon>
        <taxon>Rhodotorula</taxon>
    </lineage>
</organism>
<dbReference type="PROSITE" id="PS51279">
    <property type="entry name" value="BCNT_C"/>
    <property type="match status" value="1"/>
</dbReference>
<feature type="compositionally biased region" description="Polar residues" evidence="3">
    <location>
        <begin position="462"/>
        <end position="472"/>
    </location>
</feature>
<evidence type="ECO:0000256" key="2">
    <source>
        <dbReference type="ARBA" id="ARBA00019138"/>
    </source>
</evidence>
<feature type="domain" description="BCNT-C" evidence="4">
    <location>
        <begin position="266"/>
        <end position="347"/>
    </location>
</feature>
<feature type="compositionally biased region" description="Low complexity" evidence="3">
    <location>
        <begin position="574"/>
        <end position="584"/>
    </location>
</feature>
<sequence>MAPPRSAAAQKLKKQQEDADLLPSDEEDLDFRLSDGEDDGGSGSDSDSDDEGAKRGRKRTKQEKGQSEQKEPVCVSLSSTSAWSRFQATLALIPAVVRLRVDKVAVDDLWAQFNDPSYVDPYAAPAASTSSAPPPSATAASKASPAVSKTANGKGKGKQEEELVKIVVEYEFAGEKVAQEKMVPRSSAEAQAYFARNPSASSSTSTSQPSGSASAPSDPTSSSLDALFGPDTSTSATPDAPSASASPAPVPAPSKPAPPAGGAPKRKKAGGLAGVAASLGVGKPAKLNTLEKSKLDWNSFVSTQTGLEDTLAHARKDGYLEKRDFLDRPAGLDHHQGEGRGRGSRAGETGTDGKGEEEYQGARRGRWTGVRGPCWEEEAGVCCTPREAVRGGRRALTAHLLIHQRSHSREAVDLSSADSIKPDYRPTSDRPIFPGPLGTLHVALPVPPTLSSPRSHTPKTLARTSSCTSDRTQCGRGSRNAAGAGLQLPTGTALTYSDYSTNSRAAGTLLEVPRAELAARLECPHSTSLSLRPPSQAVGHGLYDRSLPDNASRCPLPRAAAEGGAAASVDRAGSSPPSLKASMSSHNDDIVMQVIKQESVEPVEVTFADEEQVKTESVDEGRRSMAPSPEPGQAVAVVNSEHRLVSTLHSVVSRRRELRPLLRIVAEGVHGGSGATDASLGSLLMQVEQELLRATVGVQYWRAVSEKAGEKVEEERAKFVAFVCLVKVLAAQREKHMGESVAAQKNVEHLEKQKKDQFFEVAVIQEVLARHHVAFHGSYGFPILHSEESIDTSELAGLGATSNGICTVQPGQVALRQPQCVRMDTYRSRLVEAKNKVVATTVAYLDAVKGRDQAGEHLMVHAKNKNILSRTAPHVKQSREKAEEEYKMAKKHLANMIRFKEEQLKKANTLRNSMRPANGHYTTTFVRVHL</sequence>
<feature type="compositionally biased region" description="Acidic residues" evidence="3">
    <location>
        <begin position="18"/>
        <end position="29"/>
    </location>
</feature>
<feature type="region of interest" description="Disordered" evidence="3">
    <location>
        <begin position="194"/>
        <end position="271"/>
    </location>
</feature>
<feature type="compositionally biased region" description="Basic and acidic residues" evidence="3">
    <location>
        <begin position="62"/>
        <end position="71"/>
    </location>
</feature>
<feature type="region of interest" description="Disordered" evidence="3">
    <location>
        <begin position="449"/>
        <end position="483"/>
    </location>
</feature>
<feature type="compositionally biased region" description="Pro residues" evidence="3">
    <location>
        <begin position="248"/>
        <end position="261"/>
    </location>
</feature>
<comment type="similarity">
    <text evidence="1">Belongs to the SWC5 family.</text>
</comment>
<feature type="region of interest" description="Disordered" evidence="3">
    <location>
        <begin position="611"/>
        <end position="632"/>
    </location>
</feature>
<proteinExistence type="inferred from homology"/>
<feature type="compositionally biased region" description="Basic and acidic residues" evidence="3">
    <location>
        <begin position="325"/>
        <end position="341"/>
    </location>
</feature>
<evidence type="ECO:0000313" key="5">
    <source>
        <dbReference type="EMBL" id="PRQ74705.1"/>
    </source>
</evidence>
<dbReference type="OrthoDB" id="445677at2759"/>
<dbReference type="Pfam" id="PF07572">
    <property type="entry name" value="BCNT"/>
    <property type="match status" value="1"/>
</dbReference>
<feature type="compositionally biased region" description="Acidic residues" evidence="3">
    <location>
        <begin position="36"/>
        <end position="50"/>
    </location>
</feature>
<dbReference type="InterPro" id="IPR011421">
    <property type="entry name" value="BCNT-C"/>
</dbReference>
<feature type="region of interest" description="Disordered" evidence="3">
    <location>
        <begin position="115"/>
        <end position="160"/>
    </location>
</feature>
<dbReference type="GO" id="GO:0000812">
    <property type="term" value="C:Swr1 complex"/>
    <property type="evidence" value="ECO:0007669"/>
    <property type="project" value="TreeGrafter"/>
</dbReference>
<reference evidence="5 6" key="1">
    <citation type="journal article" date="2018" name="Elife">
        <title>Functional genomics of lipid metabolism in the oleaginous yeast Rhodosporidium toruloides.</title>
        <authorList>
            <person name="Coradetti S.T."/>
            <person name="Pinel D."/>
            <person name="Geiselman G."/>
            <person name="Ito M."/>
            <person name="Mondo S."/>
            <person name="Reilly M.C."/>
            <person name="Cheng Y.F."/>
            <person name="Bauer S."/>
            <person name="Grigoriev I."/>
            <person name="Gladden J.M."/>
            <person name="Simmons B.A."/>
            <person name="Brem R."/>
            <person name="Arkin A.P."/>
            <person name="Skerker J.M."/>
        </authorList>
    </citation>
    <scope>NUCLEOTIDE SEQUENCE [LARGE SCALE GENOMIC DNA]</scope>
    <source>
        <strain evidence="5 6">NBRC 0880</strain>
    </source>
</reference>
<dbReference type="Proteomes" id="UP000239560">
    <property type="component" value="Unassembled WGS sequence"/>
</dbReference>
<dbReference type="InterPro" id="IPR027124">
    <property type="entry name" value="Swc5/CFDP1/2"/>
</dbReference>
<comment type="caution">
    <text evidence="5">The sequence shown here is derived from an EMBL/GenBank/DDBJ whole genome shotgun (WGS) entry which is preliminary data.</text>
</comment>
<feature type="region of interest" description="Disordered" evidence="3">
    <location>
        <begin position="325"/>
        <end position="364"/>
    </location>
</feature>